<evidence type="ECO:0000313" key="3">
    <source>
        <dbReference type="Proteomes" id="UP000242818"/>
    </source>
</evidence>
<evidence type="ECO:0000313" key="2">
    <source>
        <dbReference type="EMBL" id="SCC55615.1"/>
    </source>
</evidence>
<feature type="domain" description="Methyltransferase type 11" evidence="1">
    <location>
        <begin position="121"/>
        <end position="171"/>
    </location>
</feature>
<dbReference type="EMBL" id="FMAR01000014">
    <property type="protein sequence ID" value="SCC55615.1"/>
    <property type="molecule type" value="Genomic_DNA"/>
</dbReference>
<evidence type="ECO:0000259" key="1">
    <source>
        <dbReference type="Pfam" id="PF08241"/>
    </source>
</evidence>
<organism evidence="2 3">
    <name type="scientific">Chitinophaga costaii</name>
    <dbReference type="NCBI Taxonomy" id="1335309"/>
    <lineage>
        <taxon>Bacteria</taxon>
        <taxon>Pseudomonadati</taxon>
        <taxon>Bacteroidota</taxon>
        <taxon>Chitinophagia</taxon>
        <taxon>Chitinophagales</taxon>
        <taxon>Chitinophagaceae</taxon>
        <taxon>Chitinophaga</taxon>
    </lineage>
</organism>
<dbReference type="Proteomes" id="UP000242818">
    <property type="component" value="Unassembled WGS sequence"/>
</dbReference>
<keyword evidence="3" id="KW-1185">Reference proteome</keyword>
<dbReference type="OrthoDB" id="3896938at2"/>
<dbReference type="RefSeq" id="WP_089714389.1">
    <property type="nucleotide sequence ID" value="NZ_FMAR01000014.1"/>
</dbReference>
<dbReference type="SUPFAM" id="SSF53335">
    <property type="entry name" value="S-adenosyl-L-methionine-dependent methyltransferases"/>
    <property type="match status" value="1"/>
</dbReference>
<dbReference type="Gene3D" id="3.40.50.150">
    <property type="entry name" value="Vaccinia Virus protein VP39"/>
    <property type="match status" value="1"/>
</dbReference>
<dbReference type="Pfam" id="PF08241">
    <property type="entry name" value="Methyltransf_11"/>
    <property type="match status" value="1"/>
</dbReference>
<dbReference type="CDD" id="cd02440">
    <property type="entry name" value="AdoMet_MTases"/>
    <property type="match status" value="1"/>
</dbReference>
<dbReference type="GO" id="GO:0032259">
    <property type="term" value="P:methylation"/>
    <property type="evidence" value="ECO:0007669"/>
    <property type="project" value="UniProtKB-KW"/>
</dbReference>
<keyword evidence="2" id="KW-0489">Methyltransferase</keyword>
<proteinExistence type="predicted"/>
<reference evidence="2 3" key="1">
    <citation type="submission" date="2016-08" db="EMBL/GenBank/DDBJ databases">
        <authorList>
            <person name="Seilhamer J.J."/>
        </authorList>
    </citation>
    <scope>NUCLEOTIDE SEQUENCE [LARGE SCALE GENOMIC DNA]</scope>
    <source>
        <strain evidence="2 3">A37T2</strain>
    </source>
</reference>
<accession>A0A1C4FJ11</accession>
<dbReference type="GO" id="GO:0008757">
    <property type="term" value="F:S-adenosylmethionine-dependent methyltransferase activity"/>
    <property type="evidence" value="ECO:0007669"/>
    <property type="project" value="InterPro"/>
</dbReference>
<dbReference type="InterPro" id="IPR029063">
    <property type="entry name" value="SAM-dependent_MTases_sf"/>
</dbReference>
<dbReference type="InterPro" id="IPR013216">
    <property type="entry name" value="Methyltransf_11"/>
</dbReference>
<name>A0A1C4FJ11_9BACT</name>
<dbReference type="AlphaFoldDB" id="A0A1C4FJ11"/>
<dbReference type="STRING" id="1335309.GA0116948_11487"/>
<gene>
    <name evidence="2" type="ORF">GA0116948_11487</name>
</gene>
<keyword evidence="2" id="KW-0808">Transferase</keyword>
<protein>
    <submittedName>
        <fullName evidence="2">Methyltransferase domain-containing protein</fullName>
    </submittedName>
</protein>
<sequence length="252" mass="28944">MSTLKQLLKKTALPVYLQLRGARYSGNTVACPCCHGTFSRFLVIGFDRRPAQCPRCRSNERDRTLAIYLEKFPDLIKPGTKMLHVAPEEIFYKRFRKDPNIIYTAGDKFLNIYKGSYPPDTIYLDITDMPQIPDNTYDFLLCSHVLSCIPDDGKAMREMLRVLKPGGHAIIQVPINESLPITYEDFSITDPAEKIRLFGDPNYVRYYGQDYEQKLQANGFKTRFIPVPSFVSDADIKRFGLVKTDTVQLCYK</sequence>